<reference evidence="1 2" key="1">
    <citation type="submission" date="2020-07" db="EMBL/GenBank/DDBJ databases">
        <title>Sequencing the genomes of 1000 actinobacteria strains.</title>
        <authorList>
            <person name="Klenk H.-P."/>
        </authorList>
    </citation>
    <scope>NUCLEOTIDE SEQUENCE [LARGE SCALE GENOMIC DNA]</scope>
    <source>
        <strain evidence="1 2">DSM 26487</strain>
    </source>
</reference>
<gene>
    <name evidence="1" type="ORF">BJ988_005968</name>
</gene>
<proteinExistence type="predicted"/>
<protein>
    <submittedName>
        <fullName evidence="1">ABC-type bacteriocin/lantibiotic exporter with double-glycine peptidase domain</fullName>
    </submittedName>
</protein>
<dbReference type="AlphaFoldDB" id="A0A7Z0IVQ4"/>
<keyword evidence="2" id="KW-1185">Reference proteome</keyword>
<name>A0A7Z0IVQ4_9ACTN</name>
<evidence type="ECO:0000313" key="1">
    <source>
        <dbReference type="EMBL" id="NYI81260.1"/>
    </source>
</evidence>
<evidence type="ECO:0000313" key="2">
    <source>
        <dbReference type="Proteomes" id="UP000564496"/>
    </source>
</evidence>
<comment type="caution">
    <text evidence="1">The sequence shown here is derived from an EMBL/GenBank/DDBJ whole genome shotgun (WGS) entry which is preliminary data.</text>
</comment>
<organism evidence="1 2">
    <name type="scientific">Nocardioides panzhihuensis</name>
    <dbReference type="NCBI Taxonomy" id="860243"/>
    <lineage>
        <taxon>Bacteria</taxon>
        <taxon>Bacillati</taxon>
        <taxon>Actinomycetota</taxon>
        <taxon>Actinomycetes</taxon>
        <taxon>Propionibacteriales</taxon>
        <taxon>Nocardioidaceae</taxon>
        <taxon>Nocardioides</taxon>
    </lineage>
</organism>
<dbReference type="EMBL" id="JACBZR010000002">
    <property type="protein sequence ID" value="NYI81260.1"/>
    <property type="molecule type" value="Genomic_DNA"/>
</dbReference>
<accession>A0A7Z0IVQ4</accession>
<dbReference type="Proteomes" id="UP000564496">
    <property type="component" value="Unassembled WGS sequence"/>
</dbReference>
<sequence length="51" mass="5645">MTATSSRPTLQKLPSAYAAHLERLPISEHTRRSYGQAVTRVRRLVAVPAQA</sequence>